<keyword evidence="1" id="KW-0472">Membrane</keyword>
<sequence length="230" mass="26181">MKTLFADFYSFLKTGKTQVSNSGFKQNAIELGKFFLLFEILVIAAVIITVTFAIIVKPPKNETLKWVTSLSPVWAFLIPNVIGPLVEEFSFRYWLKATKLTLSISSLFVSYILSNDIINSSYYRIDSTFISELAISFSVAAIVYGILSVKKILPAIQKLWTNNSHLLIWISILWFTFAHVKNFPLEGWQYLYSPIMVLPQLAMGTVLAFGRIKYGILFPIIIHILHNTML</sequence>
<gene>
    <name evidence="3" type="ORF">D1614_08075</name>
</gene>
<evidence type="ECO:0000259" key="2">
    <source>
        <dbReference type="Pfam" id="PF02517"/>
    </source>
</evidence>
<dbReference type="EMBL" id="QWGR01000003">
    <property type="protein sequence ID" value="RIJ49486.1"/>
    <property type="molecule type" value="Genomic_DNA"/>
</dbReference>
<evidence type="ECO:0000313" key="3">
    <source>
        <dbReference type="EMBL" id="RIJ49486.1"/>
    </source>
</evidence>
<reference evidence="3 4" key="1">
    <citation type="submission" date="2018-08" db="EMBL/GenBank/DDBJ databases">
        <title>Pallidiluteibacterium maritimus gen. nov., sp. nov., isolated from coastal sediment.</title>
        <authorList>
            <person name="Zhou L.Y."/>
        </authorList>
    </citation>
    <scope>NUCLEOTIDE SEQUENCE [LARGE SCALE GENOMIC DNA]</scope>
    <source>
        <strain evidence="3 4">XSD2</strain>
    </source>
</reference>
<accession>A0A399SZL1</accession>
<feature type="transmembrane region" description="Helical" evidence="1">
    <location>
        <begin position="159"/>
        <end position="178"/>
    </location>
</feature>
<protein>
    <submittedName>
        <fullName evidence="3">CPBP family intramembrane metalloprotease</fullName>
    </submittedName>
</protein>
<dbReference type="AlphaFoldDB" id="A0A399SZL1"/>
<dbReference type="OrthoDB" id="1443714at2"/>
<dbReference type="Pfam" id="PF02517">
    <property type="entry name" value="Rce1-like"/>
    <property type="match status" value="1"/>
</dbReference>
<dbReference type="RefSeq" id="WP_119437373.1">
    <property type="nucleotide sequence ID" value="NZ_QWGR01000003.1"/>
</dbReference>
<keyword evidence="3" id="KW-0378">Hydrolase</keyword>
<feature type="domain" description="CAAX prenyl protease 2/Lysostaphin resistance protein A-like" evidence="2">
    <location>
        <begin position="71"/>
        <end position="229"/>
    </location>
</feature>
<feature type="transmembrane region" description="Helical" evidence="1">
    <location>
        <begin position="93"/>
        <end position="113"/>
    </location>
</feature>
<comment type="caution">
    <text evidence="3">The sequence shown here is derived from an EMBL/GenBank/DDBJ whole genome shotgun (WGS) entry which is preliminary data.</text>
</comment>
<feature type="transmembrane region" description="Helical" evidence="1">
    <location>
        <begin position="125"/>
        <end position="147"/>
    </location>
</feature>
<keyword evidence="3" id="KW-0482">Metalloprotease</keyword>
<feature type="transmembrane region" description="Helical" evidence="1">
    <location>
        <begin position="34"/>
        <end position="55"/>
    </location>
</feature>
<feature type="transmembrane region" description="Helical" evidence="1">
    <location>
        <begin position="190"/>
        <end position="210"/>
    </location>
</feature>
<name>A0A399SZL1_9BACT</name>
<dbReference type="InterPro" id="IPR003675">
    <property type="entry name" value="Rce1/LyrA-like_dom"/>
</dbReference>
<dbReference type="GO" id="GO:0080120">
    <property type="term" value="P:CAAX-box protein maturation"/>
    <property type="evidence" value="ECO:0007669"/>
    <property type="project" value="UniProtKB-ARBA"/>
</dbReference>
<dbReference type="GO" id="GO:0004175">
    <property type="term" value="F:endopeptidase activity"/>
    <property type="evidence" value="ECO:0007669"/>
    <property type="project" value="UniProtKB-ARBA"/>
</dbReference>
<dbReference type="GO" id="GO:0006508">
    <property type="term" value="P:proteolysis"/>
    <property type="evidence" value="ECO:0007669"/>
    <property type="project" value="UniProtKB-KW"/>
</dbReference>
<keyword evidence="4" id="KW-1185">Reference proteome</keyword>
<organism evidence="3 4">
    <name type="scientific">Maribellus luteus</name>
    <dbReference type="NCBI Taxonomy" id="2305463"/>
    <lineage>
        <taxon>Bacteria</taxon>
        <taxon>Pseudomonadati</taxon>
        <taxon>Bacteroidota</taxon>
        <taxon>Bacteroidia</taxon>
        <taxon>Marinilabiliales</taxon>
        <taxon>Prolixibacteraceae</taxon>
        <taxon>Maribellus</taxon>
    </lineage>
</organism>
<feature type="transmembrane region" description="Helical" evidence="1">
    <location>
        <begin position="67"/>
        <end position="86"/>
    </location>
</feature>
<keyword evidence="3" id="KW-0645">Protease</keyword>
<dbReference type="Proteomes" id="UP000265926">
    <property type="component" value="Unassembled WGS sequence"/>
</dbReference>
<keyword evidence="1" id="KW-1133">Transmembrane helix</keyword>
<evidence type="ECO:0000256" key="1">
    <source>
        <dbReference type="SAM" id="Phobius"/>
    </source>
</evidence>
<dbReference type="GO" id="GO:0008237">
    <property type="term" value="F:metallopeptidase activity"/>
    <property type="evidence" value="ECO:0007669"/>
    <property type="project" value="UniProtKB-KW"/>
</dbReference>
<keyword evidence="1" id="KW-0812">Transmembrane</keyword>
<proteinExistence type="predicted"/>
<evidence type="ECO:0000313" key="4">
    <source>
        <dbReference type="Proteomes" id="UP000265926"/>
    </source>
</evidence>